<keyword evidence="7" id="KW-1185">Reference proteome</keyword>
<dbReference type="SUPFAM" id="SSF50998">
    <property type="entry name" value="Quinoprotein alcohol dehydrogenase-like"/>
    <property type="match status" value="1"/>
</dbReference>
<name>A0A433PK77_9FUNG</name>
<dbReference type="InterPro" id="IPR036047">
    <property type="entry name" value="F-box-like_dom_sf"/>
</dbReference>
<accession>A0A433PK77</accession>
<dbReference type="PROSITE" id="PS50082">
    <property type="entry name" value="WD_REPEATS_2"/>
    <property type="match status" value="1"/>
</dbReference>
<evidence type="ECO:0000313" key="7">
    <source>
        <dbReference type="Proteomes" id="UP000274822"/>
    </source>
</evidence>
<dbReference type="PANTHER" id="PTHR19872">
    <property type="entry name" value="UBIQUITIN LIGASE SPECIFICITY FACTOR/HREP PROTEIN"/>
    <property type="match status" value="1"/>
</dbReference>
<dbReference type="InterPro" id="IPR015943">
    <property type="entry name" value="WD40/YVTN_repeat-like_dom_sf"/>
</dbReference>
<evidence type="ECO:0000256" key="2">
    <source>
        <dbReference type="ARBA" id="ARBA00022737"/>
    </source>
</evidence>
<dbReference type="Pfam" id="PF12937">
    <property type="entry name" value="F-box-like"/>
    <property type="match status" value="1"/>
</dbReference>
<keyword evidence="3" id="KW-0833">Ubl conjugation pathway</keyword>
<feature type="domain" description="F-box" evidence="5">
    <location>
        <begin position="50"/>
        <end position="96"/>
    </location>
</feature>
<dbReference type="AlphaFoldDB" id="A0A433PK77"/>
<dbReference type="InterPro" id="IPR001810">
    <property type="entry name" value="F-box_dom"/>
</dbReference>
<feature type="non-terminal residue" evidence="6">
    <location>
        <position position="328"/>
    </location>
</feature>
<dbReference type="EMBL" id="RBNJ01022638">
    <property type="protein sequence ID" value="RUS17951.1"/>
    <property type="molecule type" value="Genomic_DNA"/>
</dbReference>
<protein>
    <submittedName>
        <fullName evidence="6">F-box domain-containing protein</fullName>
    </submittedName>
</protein>
<evidence type="ECO:0000256" key="3">
    <source>
        <dbReference type="ARBA" id="ARBA00022786"/>
    </source>
</evidence>
<reference evidence="6 7" key="1">
    <citation type="journal article" date="2018" name="New Phytol.">
        <title>Phylogenomics of Endogonaceae and evolution of mycorrhizas within Mucoromycota.</title>
        <authorList>
            <person name="Chang Y."/>
            <person name="Desiro A."/>
            <person name="Na H."/>
            <person name="Sandor L."/>
            <person name="Lipzen A."/>
            <person name="Clum A."/>
            <person name="Barry K."/>
            <person name="Grigoriev I.V."/>
            <person name="Martin F.M."/>
            <person name="Stajich J.E."/>
            <person name="Smith M.E."/>
            <person name="Bonito G."/>
            <person name="Spatafora J.W."/>
        </authorList>
    </citation>
    <scope>NUCLEOTIDE SEQUENCE [LARGE SCALE GENOMIC DNA]</scope>
    <source>
        <strain evidence="6 7">AD002</strain>
    </source>
</reference>
<dbReference type="SMART" id="SM00256">
    <property type="entry name" value="FBOX"/>
    <property type="match status" value="1"/>
</dbReference>
<dbReference type="Proteomes" id="UP000274822">
    <property type="component" value="Unassembled WGS sequence"/>
</dbReference>
<dbReference type="InterPro" id="IPR011047">
    <property type="entry name" value="Quinoprotein_ADH-like_sf"/>
</dbReference>
<dbReference type="SMART" id="SM00320">
    <property type="entry name" value="WD40"/>
    <property type="match status" value="1"/>
</dbReference>
<evidence type="ECO:0000256" key="4">
    <source>
        <dbReference type="PROSITE-ProRule" id="PRU00221"/>
    </source>
</evidence>
<dbReference type="SUPFAM" id="SSF81383">
    <property type="entry name" value="F-box domain"/>
    <property type="match status" value="1"/>
</dbReference>
<feature type="repeat" description="WD" evidence="4">
    <location>
        <begin position="279"/>
        <end position="318"/>
    </location>
</feature>
<dbReference type="InterPro" id="IPR051075">
    <property type="entry name" value="SCF_subunit_WD-repeat"/>
</dbReference>
<sequence length="328" mass="37844">MDEVHSLLTDFKNLERANRKLFLSKLLAYCDPYDLHLLQQSLLKQGHGPFDILSSLPTEVAQRVMSYLDARDLCRCQQVCKTWRIPSLDPDLWRRQYNILTRALSTTRRVLPPAPAPAPTTPSPFFSIPKPLPSYHALYRYLHTRDQNWTHSRPQYTIPLSLPHQKVHAVRLRDPYLAVVYASPPELWVYDLGGKSELDRRNKREQWWWPSVDTYHTYNDVNNKTHTRYFRTCFSAPLTQKASCVDLLPERGIVAVGTYLRECHVWTTRPQPRLLHTLRGGHVAAVTHVALNARYVATGGYDRTVVAWSIESGEKVAVFDALHFSVGF</sequence>
<evidence type="ECO:0000313" key="6">
    <source>
        <dbReference type="EMBL" id="RUS17951.1"/>
    </source>
</evidence>
<organism evidence="6 7">
    <name type="scientific">Jimgerdemannia flammicorona</name>
    <dbReference type="NCBI Taxonomy" id="994334"/>
    <lineage>
        <taxon>Eukaryota</taxon>
        <taxon>Fungi</taxon>
        <taxon>Fungi incertae sedis</taxon>
        <taxon>Mucoromycota</taxon>
        <taxon>Mucoromycotina</taxon>
        <taxon>Endogonomycetes</taxon>
        <taxon>Endogonales</taxon>
        <taxon>Endogonaceae</taxon>
        <taxon>Jimgerdemannia</taxon>
    </lineage>
</organism>
<dbReference type="Gene3D" id="1.20.1280.50">
    <property type="match status" value="1"/>
</dbReference>
<keyword evidence="1 4" id="KW-0853">WD repeat</keyword>
<dbReference type="Gene3D" id="2.130.10.10">
    <property type="entry name" value="YVTN repeat-like/Quinoprotein amine dehydrogenase"/>
    <property type="match status" value="1"/>
</dbReference>
<dbReference type="InterPro" id="IPR001680">
    <property type="entry name" value="WD40_rpt"/>
</dbReference>
<proteinExistence type="predicted"/>
<evidence type="ECO:0000256" key="1">
    <source>
        <dbReference type="ARBA" id="ARBA00022574"/>
    </source>
</evidence>
<dbReference type="PANTHER" id="PTHR19872:SF9">
    <property type="entry name" value="UBIQUITIN-BINDING SDF UBIQUITIN LIGASE COMPLEX SUBUNIT"/>
    <property type="match status" value="1"/>
</dbReference>
<dbReference type="PROSITE" id="PS50181">
    <property type="entry name" value="FBOX"/>
    <property type="match status" value="1"/>
</dbReference>
<keyword evidence="2" id="KW-0677">Repeat</keyword>
<evidence type="ECO:0000259" key="5">
    <source>
        <dbReference type="PROSITE" id="PS50181"/>
    </source>
</evidence>
<gene>
    <name evidence="6" type="ORF">BC938DRAFT_476113</name>
</gene>
<comment type="caution">
    <text evidence="6">The sequence shown here is derived from an EMBL/GenBank/DDBJ whole genome shotgun (WGS) entry which is preliminary data.</text>
</comment>